<dbReference type="GO" id="GO:0000139">
    <property type="term" value="C:Golgi membrane"/>
    <property type="evidence" value="ECO:0007669"/>
    <property type="project" value="UniProtKB-SubCell"/>
</dbReference>
<keyword evidence="3 6" id="KW-0430">Lectin</keyword>
<evidence type="ECO:0000256" key="3">
    <source>
        <dbReference type="ARBA" id="ARBA00022734"/>
    </source>
</evidence>
<keyword evidence="4 6" id="KW-0333">Golgi apparatus</keyword>
<name>A0A9Q0MZ09_9DIPT</name>
<dbReference type="EMBL" id="WJQU01000002">
    <property type="protein sequence ID" value="KAJ6640594.1"/>
    <property type="molecule type" value="Genomic_DNA"/>
</dbReference>
<dbReference type="SMART" id="SM00458">
    <property type="entry name" value="RICIN"/>
    <property type="match status" value="1"/>
</dbReference>
<keyword evidence="6" id="KW-0464">Manganese</keyword>
<dbReference type="Pfam" id="PF07841">
    <property type="entry name" value="DM4_12"/>
    <property type="match status" value="1"/>
</dbReference>
<evidence type="ECO:0000259" key="7">
    <source>
        <dbReference type="SMART" id="SM00458"/>
    </source>
</evidence>
<dbReference type="GO" id="GO:0006493">
    <property type="term" value="P:protein O-linked glycosylation"/>
    <property type="evidence" value="ECO:0007669"/>
    <property type="project" value="TreeGrafter"/>
</dbReference>
<comment type="cofactor">
    <cofactor evidence="6">
        <name>Mn(2+)</name>
        <dbReference type="ChEBI" id="CHEBI:29035"/>
    </cofactor>
</comment>
<feature type="domain" description="Ricin B lectin" evidence="7">
    <location>
        <begin position="524"/>
        <end position="652"/>
    </location>
</feature>
<dbReference type="OrthoDB" id="416652at2759"/>
<comment type="subcellular location">
    <subcellularLocation>
        <location evidence="1 6">Golgi apparatus membrane</location>
        <topology evidence="1 6">Single-pass type II membrane protein</topology>
    </subcellularLocation>
</comment>
<keyword evidence="5 6" id="KW-1015">Disulfide bond</keyword>
<dbReference type="InterPro" id="IPR029044">
    <property type="entry name" value="Nucleotide-diphossugar_trans"/>
</dbReference>
<dbReference type="InterPro" id="IPR006631">
    <property type="entry name" value="DM4_12"/>
</dbReference>
<dbReference type="PROSITE" id="PS50231">
    <property type="entry name" value="RICIN_B_LECTIN"/>
    <property type="match status" value="1"/>
</dbReference>
<dbReference type="SUPFAM" id="SSF50370">
    <property type="entry name" value="Ricin B-like lectins"/>
    <property type="match status" value="1"/>
</dbReference>
<dbReference type="InterPro" id="IPR001173">
    <property type="entry name" value="Glyco_trans_2-like"/>
</dbReference>
<dbReference type="EC" id="2.4.1.-" evidence="6"/>
<evidence type="ECO:0000256" key="5">
    <source>
        <dbReference type="ARBA" id="ARBA00023157"/>
    </source>
</evidence>
<organism evidence="8 9">
    <name type="scientific">Pseudolycoriella hygida</name>
    <dbReference type="NCBI Taxonomy" id="35572"/>
    <lineage>
        <taxon>Eukaryota</taxon>
        <taxon>Metazoa</taxon>
        <taxon>Ecdysozoa</taxon>
        <taxon>Arthropoda</taxon>
        <taxon>Hexapoda</taxon>
        <taxon>Insecta</taxon>
        <taxon>Pterygota</taxon>
        <taxon>Neoptera</taxon>
        <taxon>Endopterygota</taxon>
        <taxon>Diptera</taxon>
        <taxon>Nematocera</taxon>
        <taxon>Sciaroidea</taxon>
        <taxon>Sciaridae</taxon>
        <taxon>Pseudolycoriella</taxon>
    </lineage>
</organism>
<dbReference type="GO" id="GO:0030246">
    <property type="term" value="F:carbohydrate binding"/>
    <property type="evidence" value="ECO:0007669"/>
    <property type="project" value="UniProtKB-KW"/>
</dbReference>
<keyword evidence="6" id="KW-0328">Glycosyltransferase</keyword>
<gene>
    <name evidence="8" type="primary">Pgant1</name>
    <name evidence="8" type="ORF">Bhyg_05525</name>
</gene>
<evidence type="ECO:0000313" key="9">
    <source>
        <dbReference type="Proteomes" id="UP001151699"/>
    </source>
</evidence>
<dbReference type="Gene3D" id="3.90.550.10">
    <property type="entry name" value="Spore Coat Polysaccharide Biosynthesis Protein SpsA, Chain A"/>
    <property type="match status" value="1"/>
</dbReference>
<dbReference type="SUPFAM" id="SSF53448">
    <property type="entry name" value="Nucleotide-diphospho-sugar transferases"/>
    <property type="match status" value="1"/>
</dbReference>
<proteinExistence type="inferred from homology"/>
<dbReference type="Gene3D" id="2.80.10.50">
    <property type="match status" value="1"/>
</dbReference>
<protein>
    <recommendedName>
        <fullName evidence="6">Polypeptide N-acetylgalactosaminyltransferase</fullName>
        <ecNumber evidence="6">2.4.1.-</ecNumber>
    </recommendedName>
    <alternativeName>
        <fullName evidence="6">Protein-UDP acetylgalactosaminyltransferase</fullName>
    </alternativeName>
</protein>
<dbReference type="InterPro" id="IPR027791">
    <property type="entry name" value="Galactosyl_T_C"/>
</dbReference>
<comment type="caution">
    <text evidence="8">The sequence shown here is derived from an EMBL/GenBank/DDBJ whole genome shotgun (WGS) entry which is preliminary data.</text>
</comment>
<dbReference type="AlphaFoldDB" id="A0A9Q0MZ09"/>
<keyword evidence="2 6" id="KW-0808">Transferase</keyword>
<keyword evidence="9" id="KW-1185">Reference proteome</keyword>
<reference evidence="8" key="1">
    <citation type="submission" date="2022-07" db="EMBL/GenBank/DDBJ databases">
        <authorList>
            <person name="Trinca V."/>
            <person name="Uliana J.V.C."/>
            <person name="Torres T.T."/>
            <person name="Ward R.J."/>
            <person name="Monesi N."/>
        </authorList>
    </citation>
    <scope>NUCLEOTIDE SEQUENCE</scope>
    <source>
        <strain evidence="8">HSMRA1968</strain>
        <tissue evidence="8">Whole embryos</tissue>
    </source>
</reference>
<dbReference type="PANTHER" id="PTHR11675">
    <property type="entry name" value="N-ACETYLGALACTOSAMINYLTRANSFERASE"/>
    <property type="match status" value="1"/>
</dbReference>
<dbReference type="SMART" id="SM00718">
    <property type="entry name" value="DM4_12"/>
    <property type="match status" value="1"/>
</dbReference>
<accession>A0A9Q0MZ09</accession>
<dbReference type="Pfam" id="PF00652">
    <property type="entry name" value="Ricin_B_lectin"/>
    <property type="match status" value="1"/>
</dbReference>
<evidence type="ECO:0000256" key="6">
    <source>
        <dbReference type="RuleBase" id="RU361242"/>
    </source>
</evidence>
<dbReference type="InterPro" id="IPR000772">
    <property type="entry name" value="Ricin_B_lectin"/>
</dbReference>
<dbReference type="GO" id="GO:0004653">
    <property type="term" value="F:polypeptide N-acetylgalactosaminyltransferase activity"/>
    <property type="evidence" value="ECO:0007669"/>
    <property type="project" value="TreeGrafter"/>
</dbReference>
<evidence type="ECO:0000256" key="2">
    <source>
        <dbReference type="ARBA" id="ARBA00022679"/>
    </source>
</evidence>
<comment type="pathway">
    <text evidence="6">Protein modification; protein glycosylation.</text>
</comment>
<dbReference type="Proteomes" id="UP001151699">
    <property type="component" value="Chromosome B"/>
</dbReference>
<dbReference type="InterPro" id="IPR035992">
    <property type="entry name" value="Ricin_B-like_lectins"/>
</dbReference>
<evidence type="ECO:0000256" key="1">
    <source>
        <dbReference type="ARBA" id="ARBA00004323"/>
    </source>
</evidence>
<evidence type="ECO:0000313" key="8">
    <source>
        <dbReference type="EMBL" id="KAJ6640594.1"/>
    </source>
</evidence>
<dbReference type="Pfam" id="PF00535">
    <property type="entry name" value="Glycos_transf_2"/>
    <property type="match status" value="1"/>
</dbReference>
<comment type="similarity">
    <text evidence="6">Belongs to the glycosyltransferase 2 family. GalNAc-T subfamily.</text>
</comment>
<dbReference type="PANTHER" id="PTHR11675:SF43">
    <property type="entry name" value="POLYPEPTIDE N-ACETYLGALACTOSAMINYLTRANSFERASE 1"/>
    <property type="match status" value="1"/>
</dbReference>
<dbReference type="Pfam" id="PF02709">
    <property type="entry name" value="Glyco_transf_7C"/>
    <property type="match status" value="1"/>
</dbReference>
<evidence type="ECO:0000256" key="4">
    <source>
        <dbReference type="ARBA" id="ARBA00023034"/>
    </source>
</evidence>
<sequence>MRRETPGMLDVLLAVPLELPSGNAVFCSFLFSANFYYPSFDYVNGIVPIPFAYINEPGVNDGSKHRIELPPAYRQFGDVVEDEKKVNGTEKLVKNKKDKKPKTKRKSRSLLKNYFMSRRRFYKMMETNMNSSGLQGSDCLLRAICETSEASFAYHNGVIGNIVDILFLPSASKDEKLPKKYYRAETDGKTSGCDANNSNAVDKVTHEKYVDFGKFNKNYEQLIRMDIAKQVAKLGDDGKAVVLTGKSKEIGDKQLSKIALNEELSEHLSYNRTTPDARNPLCRNHFYDLNSLPTTSVVIIFYNEPYSVIVRTIHSVLNTCDRRILKEIILVDDGSTLEDDKGKLDYYIDTRLPTDVVKVLRLKSRMGLIRARLAGARLAKGDVLVFLDAHCEGVVGWLEPLLQRIKESRSSVLVPIIDVIDAKDFHYSVNGYKHFQVGGFSWSGHFDWIDVTNREKKRRRESCDYEEEICPTYSPTMAGGLFAISRDYFWEIGSYDEQMDGWGGENLEMSFRIWQCKFEFILLRLTQLKVAAANINLCLDDLQSTSDDPYNMGVYVCHRPNVTKSQFFSLTNEGVLRSEEACATVQNSSSSKNYVVMVACSSNSKLNEKWEMTQNHQIRHIATDMCLDHIGLHMQDHVFVRKCDAALIFCFNEEITNRKIVSHFTKQKMLNGIN</sequence>